<feature type="domain" description="Aminoacyl-transfer RNA synthetases class-II family profile" evidence="8">
    <location>
        <begin position="133"/>
        <end position="542"/>
    </location>
</feature>
<dbReference type="PRINTS" id="PR01042">
    <property type="entry name" value="TRNASYNTHASP"/>
</dbReference>
<feature type="binding site" evidence="7">
    <location>
        <position position="469"/>
    </location>
    <ligand>
        <name>ATP</name>
        <dbReference type="ChEBI" id="CHEBI:30616"/>
    </ligand>
</feature>
<dbReference type="SUPFAM" id="SSF50249">
    <property type="entry name" value="Nucleic acid-binding proteins"/>
    <property type="match status" value="1"/>
</dbReference>
<dbReference type="GO" id="GO:0004815">
    <property type="term" value="F:aspartate-tRNA ligase activity"/>
    <property type="evidence" value="ECO:0007669"/>
    <property type="project" value="UniProtKB-UniRule"/>
</dbReference>
<dbReference type="GO" id="GO:0003676">
    <property type="term" value="F:nucleic acid binding"/>
    <property type="evidence" value="ECO:0007669"/>
    <property type="project" value="InterPro"/>
</dbReference>
<keyword evidence="2 7" id="KW-0436">Ligase</keyword>
<dbReference type="InterPro" id="IPR004365">
    <property type="entry name" value="NA-bd_OB_tRNA"/>
</dbReference>
<dbReference type="InterPro" id="IPR047089">
    <property type="entry name" value="Asp-tRNA-ligase_1_N"/>
</dbReference>
<feature type="site" description="Important for tRNA non-discrimination" evidence="7">
    <location>
        <position position="30"/>
    </location>
</feature>
<evidence type="ECO:0000256" key="7">
    <source>
        <dbReference type="HAMAP-Rule" id="MF_00044"/>
    </source>
</evidence>
<comment type="catalytic activity">
    <reaction evidence="7">
        <text>tRNA(Asx) + L-aspartate + ATP = L-aspartyl-tRNA(Asx) + AMP + diphosphate</text>
        <dbReference type="Rhea" id="RHEA:18349"/>
        <dbReference type="Rhea" id="RHEA-COMP:9710"/>
        <dbReference type="Rhea" id="RHEA-COMP:9711"/>
        <dbReference type="ChEBI" id="CHEBI:29991"/>
        <dbReference type="ChEBI" id="CHEBI:30616"/>
        <dbReference type="ChEBI" id="CHEBI:33019"/>
        <dbReference type="ChEBI" id="CHEBI:78442"/>
        <dbReference type="ChEBI" id="CHEBI:78516"/>
        <dbReference type="ChEBI" id="CHEBI:456215"/>
        <dbReference type="EC" id="6.1.1.23"/>
    </reaction>
</comment>
<dbReference type="PANTHER" id="PTHR22594">
    <property type="entry name" value="ASPARTYL/LYSYL-TRNA SYNTHETASE"/>
    <property type="match status" value="1"/>
</dbReference>
<keyword evidence="7" id="KW-0963">Cytoplasm</keyword>
<comment type="subcellular location">
    <subcellularLocation>
        <location evidence="7">Cytoplasm</location>
    </subcellularLocation>
</comment>
<dbReference type="EC" id="6.1.1.23" evidence="7"/>
<evidence type="ECO:0000313" key="9">
    <source>
        <dbReference type="EMBL" id="QGG97045.1"/>
    </source>
</evidence>
<feature type="binding site" evidence="7">
    <location>
        <position position="432"/>
    </location>
    <ligand>
        <name>L-aspartate</name>
        <dbReference type="ChEBI" id="CHEBI:29991"/>
    </ligand>
</feature>
<dbReference type="Gene3D" id="2.40.50.140">
    <property type="entry name" value="Nucleic acid-binding proteins"/>
    <property type="match status" value="1"/>
</dbReference>
<comment type="subunit">
    <text evidence="7">Homodimer.</text>
</comment>
<evidence type="ECO:0000256" key="6">
    <source>
        <dbReference type="ARBA" id="ARBA00023146"/>
    </source>
</evidence>
<evidence type="ECO:0000256" key="1">
    <source>
        <dbReference type="ARBA" id="ARBA00006303"/>
    </source>
</evidence>
<dbReference type="InterPro" id="IPR045864">
    <property type="entry name" value="aa-tRNA-synth_II/BPL/LPL"/>
</dbReference>
<dbReference type="NCBIfam" id="NF001750">
    <property type="entry name" value="PRK00476.1"/>
    <property type="match status" value="1"/>
</dbReference>
<dbReference type="SUPFAM" id="SSF55681">
    <property type="entry name" value="Class II aaRS and biotin synthetases"/>
    <property type="match status" value="1"/>
</dbReference>
<dbReference type="InterPro" id="IPR004115">
    <property type="entry name" value="GAD-like_sf"/>
</dbReference>
<dbReference type="InterPro" id="IPR012340">
    <property type="entry name" value="NA-bd_OB-fold"/>
</dbReference>
<dbReference type="SUPFAM" id="SSF55261">
    <property type="entry name" value="GAD domain-like"/>
    <property type="match status" value="1"/>
</dbReference>
<keyword evidence="5 7" id="KW-0648">Protein biosynthesis</keyword>
<dbReference type="AlphaFoldDB" id="A0A5Q2RV36"/>
<dbReference type="Pfam" id="PF01336">
    <property type="entry name" value="tRNA_anti-codon"/>
    <property type="match status" value="1"/>
</dbReference>
<feature type="binding site" evidence="7">
    <location>
        <position position="476"/>
    </location>
    <ligand>
        <name>L-aspartate</name>
        <dbReference type="ChEBI" id="CHEBI:29991"/>
    </ligand>
</feature>
<dbReference type="EMBL" id="CP045851">
    <property type="protein sequence ID" value="QGG97045.1"/>
    <property type="molecule type" value="Genomic_DNA"/>
</dbReference>
<dbReference type="InterPro" id="IPR029351">
    <property type="entry name" value="GAD_dom"/>
</dbReference>
<keyword evidence="3 7" id="KW-0547">Nucleotide-binding</keyword>
<keyword evidence="10" id="KW-1185">Reference proteome</keyword>
<dbReference type="Proteomes" id="UP000334019">
    <property type="component" value="Chromosome"/>
</dbReference>
<evidence type="ECO:0000256" key="4">
    <source>
        <dbReference type="ARBA" id="ARBA00022840"/>
    </source>
</evidence>
<dbReference type="InterPro" id="IPR004364">
    <property type="entry name" value="Aa-tRNA-synt_II"/>
</dbReference>
<dbReference type="GO" id="GO:0005524">
    <property type="term" value="F:ATP binding"/>
    <property type="evidence" value="ECO:0007669"/>
    <property type="project" value="UniProtKB-UniRule"/>
</dbReference>
<dbReference type="PANTHER" id="PTHR22594:SF5">
    <property type="entry name" value="ASPARTATE--TRNA LIGASE, MITOCHONDRIAL"/>
    <property type="match status" value="1"/>
</dbReference>
<feature type="binding site" evidence="7">
    <location>
        <begin position="212"/>
        <end position="214"/>
    </location>
    <ligand>
        <name>ATP</name>
        <dbReference type="ChEBI" id="CHEBI:30616"/>
    </ligand>
</feature>
<dbReference type="KEGG" id="atq:GH723_08645"/>
<evidence type="ECO:0000256" key="3">
    <source>
        <dbReference type="ARBA" id="ARBA00022741"/>
    </source>
</evidence>
<feature type="binding site" evidence="7">
    <location>
        <begin position="521"/>
        <end position="524"/>
    </location>
    <ligand>
        <name>ATP</name>
        <dbReference type="ChEBI" id="CHEBI:30616"/>
    </ligand>
</feature>
<proteinExistence type="inferred from homology"/>
<gene>
    <name evidence="7 9" type="primary">aspS</name>
    <name evidence="9" type="ORF">GH723_08645</name>
</gene>
<organism evidence="9 10">
    <name type="scientific">Actinomarinicola tropica</name>
    <dbReference type="NCBI Taxonomy" id="2789776"/>
    <lineage>
        <taxon>Bacteria</taxon>
        <taxon>Bacillati</taxon>
        <taxon>Actinomycetota</taxon>
        <taxon>Acidimicrobiia</taxon>
        <taxon>Acidimicrobiales</taxon>
        <taxon>Iamiaceae</taxon>
        <taxon>Actinomarinicola</taxon>
    </lineage>
</organism>
<sequence>MRTDMCGELSAGDVGRRVAVCGWVARRREHGEHLAFVDLRDRTGVVQCVVDGAADLRSEFVVRVVGTVRHRPEGTTNDNLATGEIEVGDCEVEVLSSAEPPPFPVDERIDTDETIRLRHRYVDLRRERMQRNLRLRATVNSAIRGAMEEQDFVEIETPMLIASTPEGARDFVVPARLKPGSFYALPQSPQLFKQLCMVGGVDRYYQIARCLRDEDLRADRQFEFMQLDAEASFVGQEEVLEFIGRAVSAAVEAVTGEPVGEIPRMTWHDAMERYGSDKPDVRFGMELVELTPVFSATEFNAFKAPCVKGIRVPGGAEMTRNQLDALTETAKRYGAKGLVWMKVGEGRELTSPVAKFLSAEELAGIASELDAESGDLLLLVADQRPAVRHVLGLLRLALGRPPVNEGGLRFLWVVDFPLFEAIDESGSPVPAHHPFTMPHADDMALLDRTGEDLLAVRSQSYDLVVNGWELGSGSVRIHRGDVQTRIFELLGIGEDEARAKFGFLLEAFRYGAPPHAGFAFGIDRLVAILAGEENIREVIAFPKTQSGGDPLTNAPTPIDPAQLAELGLRVLPPPS</sequence>
<dbReference type="RefSeq" id="WP_153761145.1">
    <property type="nucleotide sequence ID" value="NZ_CP045851.1"/>
</dbReference>
<dbReference type="InterPro" id="IPR006195">
    <property type="entry name" value="aa-tRNA-synth_II"/>
</dbReference>
<dbReference type="GO" id="GO:0050560">
    <property type="term" value="F:aspartate-tRNA(Asn) ligase activity"/>
    <property type="evidence" value="ECO:0007669"/>
    <property type="project" value="UniProtKB-EC"/>
</dbReference>
<dbReference type="CDD" id="cd00777">
    <property type="entry name" value="AspRS_core"/>
    <property type="match status" value="1"/>
</dbReference>
<evidence type="ECO:0000259" key="8">
    <source>
        <dbReference type="PROSITE" id="PS50862"/>
    </source>
</evidence>
<dbReference type="InterPro" id="IPR002312">
    <property type="entry name" value="Asp/Asn-tRNA-synth_IIb"/>
</dbReference>
<feature type="binding site" evidence="7">
    <location>
        <position position="212"/>
    </location>
    <ligand>
        <name>L-aspartate</name>
        <dbReference type="ChEBI" id="CHEBI:29991"/>
    </ligand>
</feature>
<feature type="site" description="Important for tRNA non-discrimination" evidence="7">
    <location>
        <position position="74"/>
    </location>
</feature>
<dbReference type="Gene3D" id="3.30.930.10">
    <property type="entry name" value="Bira Bifunctional Protein, Domain 2"/>
    <property type="match status" value="1"/>
</dbReference>
<dbReference type="GO" id="GO:0005737">
    <property type="term" value="C:cytoplasm"/>
    <property type="evidence" value="ECO:0007669"/>
    <property type="project" value="UniProtKB-SubCell"/>
</dbReference>
<feature type="binding site" evidence="7">
    <location>
        <position position="221"/>
    </location>
    <ligand>
        <name>ATP</name>
        <dbReference type="ChEBI" id="CHEBI:30616"/>
    </ligand>
</feature>
<dbReference type="Pfam" id="PF00152">
    <property type="entry name" value="tRNA-synt_2"/>
    <property type="match status" value="1"/>
</dbReference>
<dbReference type="InterPro" id="IPR004524">
    <property type="entry name" value="Asp-tRNA-ligase_1"/>
</dbReference>
<keyword evidence="6 7" id="KW-0030">Aminoacyl-tRNA synthetase</keyword>
<keyword evidence="4 7" id="KW-0067">ATP-binding</keyword>
<dbReference type="Gene3D" id="3.30.1360.30">
    <property type="entry name" value="GAD-like domain"/>
    <property type="match status" value="1"/>
</dbReference>
<accession>A0A5Q2RV36</accession>
<feature type="region of interest" description="Aspartate" evidence="7">
    <location>
        <begin position="190"/>
        <end position="193"/>
    </location>
</feature>
<dbReference type="GO" id="GO:0006422">
    <property type="term" value="P:aspartyl-tRNA aminoacylation"/>
    <property type="evidence" value="ECO:0007669"/>
    <property type="project" value="UniProtKB-UniRule"/>
</dbReference>
<dbReference type="HAMAP" id="MF_00044">
    <property type="entry name" value="Asp_tRNA_synth_type1"/>
    <property type="match status" value="1"/>
</dbReference>
<evidence type="ECO:0000256" key="5">
    <source>
        <dbReference type="ARBA" id="ARBA00022917"/>
    </source>
</evidence>
<name>A0A5Q2RV36_9ACTN</name>
<evidence type="ECO:0000313" key="10">
    <source>
        <dbReference type="Proteomes" id="UP000334019"/>
    </source>
</evidence>
<dbReference type="CDD" id="cd04317">
    <property type="entry name" value="EcAspRS_like_N"/>
    <property type="match status" value="1"/>
</dbReference>
<comment type="function">
    <text evidence="7">Aspartyl-tRNA synthetase with relaxed tRNA specificity since it is able to aspartylate not only its cognate tRNA(Asp) but also tRNA(Asn). Reaction proceeds in two steps: L-aspartate is first activated by ATP to form Asp-AMP and then transferred to the acceptor end of tRNA(Asp/Asn).</text>
</comment>
<dbReference type="InterPro" id="IPR047090">
    <property type="entry name" value="AspRS_core"/>
</dbReference>
<reference evidence="9 10" key="1">
    <citation type="submission" date="2019-11" db="EMBL/GenBank/DDBJ databases">
        <authorList>
            <person name="He Y."/>
        </authorList>
    </citation>
    <scope>NUCLEOTIDE SEQUENCE [LARGE SCALE GENOMIC DNA]</scope>
    <source>
        <strain evidence="9 10">SCSIO 58843</strain>
    </source>
</reference>
<dbReference type="NCBIfam" id="TIGR00459">
    <property type="entry name" value="aspS_bact"/>
    <property type="match status" value="1"/>
</dbReference>
<dbReference type="PROSITE" id="PS50862">
    <property type="entry name" value="AA_TRNA_LIGASE_II"/>
    <property type="match status" value="1"/>
</dbReference>
<feature type="binding site" evidence="7">
    <location>
        <position position="166"/>
    </location>
    <ligand>
        <name>L-aspartate</name>
        <dbReference type="ChEBI" id="CHEBI:29991"/>
    </ligand>
</feature>
<dbReference type="Pfam" id="PF02938">
    <property type="entry name" value="GAD"/>
    <property type="match status" value="1"/>
</dbReference>
<comment type="similarity">
    <text evidence="1 7">Belongs to the class-II aminoacyl-tRNA synthetase family. Type 1 subfamily.</text>
</comment>
<protein>
    <recommendedName>
        <fullName evidence="7">Aspartate--tRNA(Asp/Asn) ligase</fullName>
        <ecNumber evidence="7">6.1.1.23</ecNumber>
    </recommendedName>
    <alternativeName>
        <fullName evidence="7">Aspartyl-tRNA synthetase</fullName>
        <shortName evidence="7">AspRS</shortName>
    </alternativeName>
    <alternativeName>
        <fullName evidence="7">Non-discriminating aspartyl-tRNA synthetase</fullName>
        <shortName evidence="7">ND-AspRS</shortName>
    </alternativeName>
</protein>
<evidence type="ECO:0000256" key="2">
    <source>
        <dbReference type="ARBA" id="ARBA00022598"/>
    </source>
</evidence>